<proteinExistence type="predicted"/>
<dbReference type="AlphaFoldDB" id="A0A2H0XVL5"/>
<dbReference type="EMBL" id="PEYM01000107">
    <property type="protein sequence ID" value="PIS28987.1"/>
    <property type="molecule type" value="Genomic_DNA"/>
</dbReference>
<gene>
    <name evidence="1" type="ORF">COT42_06515</name>
</gene>
<dbReference type="Proteomes" id="UP000231343">
    <property type="component" value="Unassembled WGS sequence"/>
</dbReference>
<evidence type="ECO:0000313" key="1">
    <source>
        <dbReference type="EMBL" id="PIS28987.1"/>
    </source>
</evidence>
<comment type="caution">
    <text evidence="1">The sequence shown here is derived from an EMBL/GenBank/DDBJ whole genome shotgun (WGS) entry which is preliminary data.</text>
</comment>
<organism evidence="1 2">
    <name type="scientific">Candidatus Saganbacteria bacterium CG08_land_8_20_14_0_20_45_16</name>
    <dbReference type="NCBI Taxonomy" id="2014293"/>
    <lineage>
        <taxon>Bacteria</taxon>
        <taxon>Bacillati</taxon>
        <taxon>Saganbacteria</taxon>
    </lineage>
</organism>
<evidence type="ECO:0000313" key="2">
    <source>
        <dbReference type="Proteomes" id="UP000231343"/>
    </source>
</evidence>
<accession>A0A2H0XVL5</accession>
<name>A0A2H0XVL5_UNCSA</name>
<sequence length="74" mass="8933">MDNKDKHIVWYADLDKLDKKDPFVKKWWLEQVLSRGTMKDIGKLDFKNIHDLLPSLNLPKNVKSLWEDYFSKKK</sequence>
<reference evidence="1 2" key="1">
    <citation type="submission" date="2017-09" db="EMBL/GenBank/DDBJ databases">
        <title>Depth-based differentiation of microbial function through sediment-hosted aquifers and enrichment of novel symbionts in the deep terrestrial subsurface.</title>
        <authorList>
            <person name="Probst A.J."/>
            <person name="Ladd B."/>
            <person name="Jarett J.K."/>
            <person name="Geller-Mcgrath D.E."/>
            <person name="Sieber C.M."/>
            <person name="Emerson J.B."/>
            <person name="Anantharaman K."/>
            <person name="Thomas B.C."/>
            <person name="Malmstrom R."/>
            <person name="Stieglmeier M."/>
            <person name="Klingl A."/>
            <person name="Woyke T."/>
            <person name="Ryan C.M."/>
            <person name="Banfield J.F."/>
        </authorList>
    </citation>
    <scope>NUCLEOTIDE SEQUENCE [LARGE SCALE GENOMIC DNA]</scope>
    <source>
        <strain evidence="1">CG08_land_8_20_14_0_20_45_16</strain>
    </source>
</reference>
<protein>
    <submittedName>
        <fullName evidence="1">Uncharacterized protein</fullName>
    </submittedName>
</protein>